<reference evidence="1 2" key="1">
    <citation type="submission" date="2019-10" db="EMBL/GenBank/DDBJ databases">
        <title>Dictyobacter vulcani sp. nov., within the class Ktedonobacteria, isolated from soil of volcanic Mt. Zao.</title>
        <authorList>
            <person name="Zheng Y."/>
            <person name="Wang C.M."/>
            <person name="Sakai Y."/>
            <person name="Abe K."/>
            <person name="Yokota A."/>
            <person name="Yabe S."/>
        </authorList>
    </citation>
    <scope>NUCLEOTIDE SEQUENCE [LARGE SCALE GENOMIC DNA]</scope>
    <source>
        <strain evidence="1 2">W12</strain>
    </source>
</reference>
<sequence>MPKRATGLSAYDEMTITYLDDKSQSFHCAGGEIHLNRFQGERQTHKLRNINQILIGIANKK</sequence>
<name>A0A5J4KJW5_9CHLR</name>
<protein>
    <submittedName>
        <fullName evidence="1">Uncharacterized protein</fullName>
    </submittedName>
</protein>
<dbReference type="EMBL" id="BKZW01000001">
    <property type="protein sequence ID" value="GER86451.1"/>
    <property type="molecule type" value="Genomic_DNA"/>
</dbReference>
<dbReference type="Proteomes" id="UP000326912">
    <property type="component" value="Unassembled WGS sequence"/>
</dbReference>
<keyword evidence="2" id="KW-1185">Reference proteome</keyword>
<comment type="caution">
    <text evidence="1">The sequence shown here is derived from an EMBL/GenBank/DDBJ whole genome shotgun (WGS) entry which is preliminary data.</text>
</comment>
<dbReference type="AlphaFoldDB" id="A0A5J4KJW5"/>
<organism evidence="1 2">
    <name type="scientific">Dictyobacter vulcani</name>
    <dbReference type="NCBI Taxonomy" id="2607529"/>
    <lineage>
        <taxon>Bacteria</taxon>
        <taxon>Bacillati</taxon>
        <taxon>Chloroflexota</taxon>
        <taxon>Ktedonobacteria</taxon>
        <taxon>Ktedonobacterales</taxon>
        <taxon>Dictyobacteraceae</taxon>
        <taxon>Dictyobacter</taxon>
    </lineage>
</organism>
<evidence type="ECO:0000313" key="1">
    <source>
        <dbReference type="EMBL" id="GER86451.1"/>
    </source>
</evidence>
<evidence type="ECO:0000313" key="2">
    <source>
        <dbReference type="Proteomes" id="UP000326912"/>
    </source>
</evidence>
<gene>
    <name evidence="1" type="ORF">KDW_06130</name>
</gene>
<accession>A0A5J4KJW5</accession>
<proteinExistence type="predicted"/>